<dbReference type="EMBL" id="CP052909">
    <property type="protein sequence ID" value="QNJ97025.1"/>
    <property type="molecule type" value="Genomic_DNA"/>
</dbReference>
<dbReference type="RefSeq" id="WP_186990412.1">
    <property type="nucleotide sequence ID" value="NZ_CP052909.1"/>
</dbReference>
<evidence type="ECO:0000313" key="4">
    <source>
        <dbReference type="Proteomes" id="UP000515514"/>
    </source>
</evidence>
<dbReference type="AlphaFoldDB" id="A0A7G8PRQ9"/>
<keyword evidence="4" id="KW-1185">Reference proteome</keyword>
<reference evidence="3 4" key="1">
    <citation type="submission" date="2020-04" db="EMBL/GenBank/DDBJ databases">
        <title>Genome sequence of Altibacter aquimarinus strain ALE3EI.</title>
        <authorList>
            <person name="Oh H.-M."/>
            <person name="Jang D."/>
        </authorList>
    </citation>
    <scope>NUCLEOTIDE SEQUENCE [LARGE SCALE GENOMIC DNA]</scope>
    <source>
        <strain evidence="3 4">ALE3EI</strain>
    </source>
</reference>
<gene>
    <name evidence="3" type="ORF">ALE3EI_0442</name>
</gene>
<sequence length="139" mass="16484">MSQTPSKKQHLNYIKKCGPFKIDCNRIIFSNEEIEILEKYGHWFTALEDGTLKPLSERQKLFIDVAKGLKKPVSSEETAWFKYTRRRQIEKESGNSLYNTPVLENNEFYSRQDYLKQKQIMQKTNWENSGKAVQLKFLK</sequence>
<evidence type="ECO:0000313" key="3">
    <source>
        <dbReference type="EMBL" id="QNJ97025.1"/>
    </source>
</evidence>
<dbReference type="Pfam" id="PF04219">
    <property type="entry name" value="DUF413"/>
    <property type="match status" value="1"/>
</dbReference>
<dbReference type="KEGG" id="alti:ALE3EI_0442"/>
<proteinExistence type="inferred from homology"/>
<dbReference type="InterPro" id="IPR007335">
    <property type="entry name" value="DUF413"/>
</dbReference>
<comment type="similarity">
    <text evidence="1">Belongs to the MaoP family.</text>
</comment>
<organism evidence="3 4">
    <name type="scientific">Constantimarinum furrinae</name>
    <dbReference type="NCBI Taxonomy" id="2562285"/>
    <lineage>
        <taxon>Bacteria</taxon>
        <taxon>Pseudomonadati</taxon>
        <taxon>Bacteroidota</taxon>
        <taxon>Flavobacteriia</taxon>
        <taxon>Flavobacteriales</taxon>
        <taxon>Flavobacteriaceae</taxon>
        <taxon>Altibacter/Constantimarinum group</taxon>
        <taxon>Constantimarinum</taxon>
    </lineage>
</organism>
<evidence type="ECO:0000256" key="2">
    <source>
        <dbReference type="ARBA" id="ARBA00093628"/>
    </source>
</evidence>
<accession>A0A7G8PRQ9</accession>
<evidence type="ECO:0000256" key="1">
    <source>
        <dbReference type="ARBA" id="ARBA00093464"/>
    </source>
</evidence>
<protein>
    <recommendedName>
        <fullName evidence="2">Macrodomain Ori protein</fullName>
    </recommendedName>
</protein>
<name>A0A7G8PRQ9_9FLAO</name>
<dbReference type="Proteomes" id="UP000515514">
    <property type="component" value="Chromosome"/>
</dbReference>